<evidence type="ECO:0000256" key="12">
    <source>
        <dbReference type="PIRSR" id="PIRSR601088-4"/>
    </source>
</evidence>
<evidence type="ECO:0000256" key="5">
    <source>
        <dbReference type="ARBA" id="ARBA00022801"/>
    </source>
</evidence>
<evidence type="ECO:0000256" key="10">
    <source>
        <dbReference type="PIRSR" id="PIRSR601088-2"/>
    </source>
</evidence>
<name>A0A9D0ZJI4_9FIRM</name>
<dbReference type="InterPro" id="IPR015955">
    <property type="entry name" value="Lactate_DH/Glyco_Ohase_4_C"/>
</dbReference>
<dbReference type="GO" id="GO:0016616">
    <property type="term" value="F:oxidoreductase activity, acting on the CH-OH group of donors, NAD or NADP as acceptor"/>
    <property type="evidence" value="ECO:0007669"/>
    <property type="project" value="InterPro"/>
</dbReference>
<keyword evidence="8" id="KW-0119">Carbohydrate metabolism</keyword>
<keyword evidence="9 13" id="KW-0326">Glycosidase</keyword>
<dbReference type="SUPFAM" id="SSF56327">
    <property type="entry name" value="LDH C-terminal domain-like"/>
    <property type="match status" value="1"/>
</dbReference>
<keyword evidence="4 11" id="KW-0479">Metal-binding</keyword>
<dbReference type="Pfam" id="PF11975">
    <property type="entry name" value="Glyco_hydro_4C"/>
    <property type="match status" value="1"/>
</dbReference>
<reference evidence="15" key="2">
    <citation type="journal article" date="2021" name="PeerJ">
        <title>Extensive microbial diversity within the chicken gut microbiome revealed by metagenomics and culture.</title>
        <authorList>
            <person name="Gilroy R."/>
            <person name="Ravi A."/>
            <person name="Getino M."/>
            <person name="Pursley I."/>
            <person name="Horton D.L."/>
            <person name="Alikhan N.F."/>
            <person name="Baker D."/>
            <person name="Gharbi K."/>
            <person name="Hall N."/>
            <person name="Watson M."/>
            <person name="Adriaenssens E.M."/>
            <person name="Foster-Nyarko E."/>
            <person name="Jarju S."/>
            <person name="Secka A."/>
            <person name="Antonio M."/>
            <person name="Oren A."/>
            <person name="Chaudhuri R.R."/>
            <person name="La Ragione R."/>
            <person name="Hildebrand F."/>
            <person name="Pallen M.J."/>
        </authorList>
    </citation>
    <scope>NUCLEOTIDE SEQUENCE</scope>
    <source>
        <strain evidence="15">ChiSjej1B19-3389</strain>
    </source>
</reference>
<comment type="cofactor">
    <cofactor evidence="13">
        <name>NAD(+)</name>
        <dbReference type="ChEBI" id="CHEBI:57540"/>
    </cofactor>
    <text evidence="13">Binds 1 NAD(+) per subunit.</text>
</comment>
<comment type="cofactor">
    <cofactor evidence="1">
        <name>Mn(2+)</name>
        <dbReference type="ChEBI" id="CHEBI:29035"/>
    </cofactor>
</comment>
<evidence type="ECO:0000313" key="15">
    <source>
        <dbReference type="EMBL" id="HIQ81401.1"/>
    </source>
</evidence>
<dbReference type="Gene3D" id="3.90.1820.10">
    <property type="entry name" value="AglA-like glucosidase"/>
    <property type="match status" value="1"/>
</dbReference>
<evidence type="ECO:0000313" key="16">
    <source>
        <dbReference type="Proteomes" id="UP000886787"/>
    </source>
</evidence>
<keyword evidence="11" id="KW-0170">Cobalt</keyword>
<evidence type="ECO:0000256" key="7">
    <source>
        <dbReference type="ARBA" id="ARBA00023211"/>
    </source>
</evidence>
<evidence type="ECO:0000256" key="9">
    <source>
        <dbReference type="ARBA" id="ARBA00023295"/>
    </source>
</evidence>
<protein>
    <recommendedName>
        <fullName evidence="14">Glycosyl hydrolase family 4 C-terminal domain-containing protein</fullName>
    </recommendedName>
</protein>
<dbReference type="GO" id="GO:0046872">
    <property type="term" value="F:metal ion binding"/>
    <property type="evidence" value="ECO:0007669"/>
    <property type="project" value="UniProtKB-KW"/>
</dbReference>
<evidence type="ECO:0000256" key="1">
    <source>
        <dbReference type="ARBA" id="ARBA00001936"/>
    </source>
</evidence>
<comment type="similarity">
    <text evidence="2 13">Belongs to the glycosyl hydrolase 4 family.</text>
</comment>
<organism evidence="15 16">
    <name type="scientific">Candidatus Scatavimonas merdigallinarum</name>
    <dbReference type="NCBI Taxonomy" id="2840914"/>
    <lineage>
        <taxon>Bacteria</taxon>
        <taxon>Bacillati</taxon>
        <taxon>Bacillota</taxon>
        <taxon>Clostridia</taxon>
        <taxon>Eubacteriales</taxon>
        <taxon>Oscillospiraceae</taxon>
        <taxon>Oscillospiraceae incertae sedis</taxon>
        <taxon>Candidatus Scatavimonas</taxon>
    </lineage>
</organism>
<dbReference type="EMBL" id="DVFW01000048">
    <property type="protein sequence ID" value="HIQ81401.1"/>
    <property type="molecule type" value="Genomic_DNA"/>
</dbReference>
<dbReference type="InterPro" id="IPR053715">
    <property type="entry name" value="GH4_Enzyme_sf"/>
</dbReference>
<feature type="binding site" evidence="11">
    <location>
        <position position="199"/>
    </location>
    <ligand>
        <name>Mn(2+)</name>
        <dbReference type="ChEBI" id="CHEBI:29035"/>
    </ligand>
</feature>
<keyword evidence="11" id="KW-0408">Iron</keyword>
<dbReference type="InterPro" id="IPR022616">
    <property type="entry name" value="Glyco_hydro_4_C"/>
</dbReference>
<evidence type="ECO:0000256" key="8">
    <source>
        <dbReference type="ARBA" id="ARBA00023277"/>
    </source>
</evidence>
<dbReference type="Proteomes" id="UP000886787">
    <property type="component" value="Unassembled WGS sequence"/>
</dbReference>
<proteinExistence type="inferred from homology"/>
<dbReference type="GO" id="GO:0004553">
    <property type="term" value="F:hydrolase activity, hydrolyzing O-glycosyl compounds"/>
    <property type="evidence" value="ECO:0007669"/>
    <property type="project" value="InterPro"/>
</dbReference>
<keyword evidence="11" id="KW-0533">Nickel</keyword>
<evidence type="ECO:0000256" key="4">
    <source>
        <dbReference type="ARBA" id="ARBA00022723"/>
    </source>
</evidence>
<feature type="binding site" evidence="11">
    <location>
        <position position="168"/>
    </location>
    <ligand>
        <name>Mn(2+)</name>
        <dbReference type="ChEBI" id="CHEBI:29035"/>
    </ligand>
</feature>
<feature type="site" description="Increases basicity of active site Tyr" evidence="12">
    <location>
        <position position="109"/>
    </location>
</feature>
<reference evidence="15" key="1">
    <citation type="submission" date="2020-10" db="EMBL/GenBank/DDBJ databases">
        <authorList>
            <person name="Gilroy R."/>
        </authorList>
    </citation>
    <scope>NUCLEOTIDE SEQUENCE</scope>
    <source>
        <strain evidence="15">ChiSjej1B19-3389</strain>
    </source>
</reference>
<comment type="subunit">
    <text evidence="3">Homotetramer.</text>
</comment>
<dbReference type="AlphaFoldDB" id="A0A9D0ZJI4"/>
<evidence type="ECO:0000256" key="13">
    <source>
        <dbReference type="RuleBase" id="RU361152"/>
    </source>
</evidence>
<keyword evidence="7 11" id="KW-0464">Manganese</keyword>
<dbReference type="PRINTS" id="PR00732">
    <property type="entry name" value="GLHYDRLASE4"/>
</dbReference>
<dbReference type="SUPFAM" id="SSF51735">
    <property type="entry name" value="NAD(P)-binding Rossmann-fold domains"/>
    <property type="match status" value="1"/>
</dbReference>
<keyword evidence="6 13" id="KW-0520">NAD</keyword>
<evidence type="ECO:0000259" key="14">
    <source>
        <dbReference type="Pfam" id="PF11975"/>
    </source>
</evidence>
<feature type="domain" description="Glycosyl hydrolase family 4 C-terminal" evidence="14">
    <location>
        <begin position="195"/>
        <end position="432"/>
    </location>
</feature>
<dbReference type="InterPro" id="IPR036291">
    <property type="entry name" value="NAD(P)-bd_dom_sf"/>
</dbReference>
<keyword evidence="5 13" id="KW-0378">Hydrolase</keyword>
<evidence type="ECO:0000256" key="3">
    <source>
        <dbReference type="ARBA" id="ARBA00011881"/>
    </source>
</evidence>
<dbReference type="Pfam" id="PF02056">
    <property type="entry name" value="Glyco_hydro_4"/>
    <property type="match status" value="1"/>
</dbReference>
<dbReference type="GO" id="GO:0005975">
    <property type="term" value="P:carbohydrate metabolic process"/>
    <property type="evidence" value="ECO:0007669"/>
    <property type="project" value="InterPro"/>
</dbReference>
<sequence>MAKVVIIGAGSMAFTPTLVATFIADPYYRGGEIALVDIHEERLTIMHNLLLRLNKEKDLDINFTAHTSRETAFPGADIIIMCFAVGSHEAFLKDNEIPTKYGYVQSDGETLGPGGISRALRHVPVAVEIAKDAERLCPNARIYNYTNPMSPMTQAVYKYTNMKCTGLCIGGELTKGFALEVLGEKDNGDISFIAAGMNHGHFLLQLRRGCEDLYPKLRAKCRDMFKGKTFNEVTAAMDEISKKMPENSAHFNELSLCVAMCAKIGYFPGPGDGHIGEFYPQWFTSTPDQRKRHDMDQVYIRKLLATYKPFAEKIRAMSEYKMPLDYDMFKVGKTWEESQLNDIEIAMRTNTPKIFHINIPNKGYIADIPDDVVVEIPVLVDGGGYHPIGVGHLPREIAPCIVRHALSQDLLVEAAMEGDFDKVMAVFANDPNCYDLELGEQCMRELIEANIEHLPQFQK</sequence>
<accession>A0A9D0ZJI4</accession>
<comment type="caution">
    <text evidence="15">The sequence shown here is derived from an EMBL/GenBank/DDBJ whole genome shotgun (WGS) entry which is preliminary data.</text>
</comment>
<dbReference type="PANTHER" id="PTHR32092">
    <property type="entry name" value="6-PHOSPHO-BETA-GLUCOSIDASE-RELATED"/>
    <property type="match status" value="1"/>
</dbReference>
<dbReference type="PANTHER" id="PTHR32092:SF6">
    <property type="entry name" value="ALPHA-GALACTOSIDASE"/>
    <property type="match status" value="1"/>
</dbReference>
<evidence type="ECO:0000256" key="11">
    <source>
        <dbReference type="PIRSR" id="PIRSR601088-3"/>
    </source>
</evidence>
<gene>
    <name evidence="15" type="ORF">IAD32_09015</name>
</gene>
<evidence type="ECO:0000256" key="2">
    <source>
        <dbReference type="ARBA" id="ARBA00010141"/>
    </source>
</evidence>
<evidence type="ECO:0000256" key="6">
    <source>
        <dbReference type="ARBA" id="ARBA00023027"/>
    </source>
</evidence>
<dbReference type="InterPro" id="IPR001088">
    <property type="entry name" value="Glyco_hydro_4"/>
</dbReference>
<feature type="binding site" evidence="10">
    <location>
        <position position="147"/>
    </location>
    <ligand>
        <name>substrate</name>
    </ligand>
</feature>